<evidence type="ECO:0000313" key="3">
    <source>
        <dbReference type="RefSeq" id="XP_056690870.1"/>
    </source>
</evidence>
<keyword evidence="2" id="KW-1185">Reference proteome</keyword>
<gene>
    <name evidence="3" type="primary">LOC110784441</name>
</gene>
<sequence length="105" mass="11458">MEEIFVFYKSTKKAVTIIFILTLLQNMAGKAFGDDICSTDGYWCHPNPQTRCCDGLVCDEAKNLCYTVPPGVSIWCADVGHHCSLLGKSCCAGHECTGVFKGICK</sequence>
<evidence type="ECO:0000313" key="2">
    <source>
        <dbReference type="Proteomes" id="UP000813463"/>
    </source>
</evidence>
<dbReference type="Proteomes" id="UP000813463">
    <property type="component" value="Chromosome 1"/>
</dbReference>
<protein>
    <recommendedName>
        <fullName evidence="4">Granulins domain-containing protein</fullName>
    </recommendedName>
</protein>
<evidence type="ECO:0000256" key="1">
    <source>
        <dbReference type="SAM" id="SignalP"/>
    </source>
</evidence>
<proteinExistence type="predicted"/>
<evidence type="ECO:0008006" key="4">
    <source>
        <dbReference type="Google" id="ProtNLM"/>
    </source>
</evidence>
<keyword evidence="1" id="KW-0732">Signal</keyword>
<feature type="chain" id="PRO_5045982537" description="Granulins domain-containing protein" evidence="1">
    <location>
        <begin position="34"/>
        <end position="105"/>
    </location>
</feature>
<accession>A0ABM3R5H7</accession>
<reference evidence="3" key="2">
    <citation type="submission" date="2025-08" db="UniProtKB">
        <authorList>
            <consortium name="RefSeq"/>
        </authorList>
    </citation>
    <scope>IDENTIFICATION</scope>
    <source>
        <tissue evidence="3">Leaf</tissue>
    </source>
</reference>
<feature type="signal peptide" evidence="1">
    <location>
        <begin position="1"/>
        <end position="33"/>
    </location>
</feature>
<reference evidence="2" key="1">
    <citation type="journal article" date="2021" name="Nat. Commun.">
        <title>Genomic analyses provide insights into spinach domestication and the genetic basis of agronomic traits.</title>
        <authorList>
            <person name="Cai X."/>
            <person name="Sun X."/>
            <person name="Xu C."/>
            <person name="Sun H."/>
            <person name="Wang X."/>
            <person name="Ge C."/>
            <person name="Zhang Z."/>
            <person name="Wang Q."/>
            <person name="Fei Z."/>
            <person name="Jiao C."/>
            <person name="Wang Q."/>
        </authorList>
    </citation>
    <scope>NUCLEOTIDE SEQUENCE [LARGE SCALE GENOMIC DNA]</scope>
    <source>
        <strain evidence="2">cv. Varoflay</strain>
    </source>
</reference>
<dbReference type="GeneID" id="110784441"/>
<organism evidence="2 3">
    <name type="scientific">Spinacia oleracea</name>
    <name type="common">Spinach</name>
    <dbReference type="NCBI Taxonomy" id="3562"/>
    <lineage>
        <taxon>Eukaryota</taxon>
        <taxon>Viridiplantae</taxon>
        <taxon>Streptophyta</taxon>
        <taxon>Embryophyta</taxon>
        <taxon>Tracheophyta</taxon>
        <taxon>Spermatophyta</taxon>
        <taxon>Magnoliopsida</taxon>
        <taxon>eudicotyledons</taxon>
        <taxon>Gunneridae</taxon>
        <taxon>Pentapetalae</taxon>
        <taxon>Caryophyllales</taxon>
        <taxon>Chenopodiaceae</taxon>
        <taxon>Chenopodioideae</taxon>
        <taxon>Anserineae</taxon>
        <taxon>Spinacia</taxon>
    </lineage>
</organism>
<dbReference type="RefSeq" id="XP_056690870.1">
    <property type="nucleotide sequence ID" value="XM_056834892.1"/>
</dbReference>
<name>A0ABM3R5H7_SPIOL</name>